<dbReference type="AlphaFoldDB" id="A0AAV5L108"/>
<dbReference type="Proteomes" id="UP001054252">
    <property type="component" value="Unassembled WGS sequence"/>
</dbReference>
<comment type="caution">
    <text evidence="1">The sequence shown here is derived from an EMBL/GenBank/DDBJ whole genome shotgun (WGS) entry which is preliminary data.</text>
</comment>
<evidence type="ECO:0000313" key="1">
    <source>
        <dbReference type="EMBL" id="GKV30797.1"/>
    </source>
</evidence>
<dbReference type="EMBL" id="BPVZ01000088">
    <property type="protein sequence ID" value="GKV30797.1"/>
    <property type="molecule type" value="Genomic_DNA"/>
</dbReference>
<accession>A0AAV5L108</accession>
<keyword evidence="2" id="KW-1185">Reference proteome</keyword>
<evidence type="ECO:0000313" key="2">
    <source>
        <dbReference type="Proteomes" id="UP001054252"/>
    </source>
</evidence>
<sequence length="64" mass="7329">MVSECECDKFRALCICGTRLTSARRLSRLEIGFWGVTNLVVSELRDDSDLCSLNFLIHFDEMVI</sequence>
<proteinExistence type="predicted"/>
<protein>
    <submittedName>
        <fullName evidence="1">Uncharacterized protein</fullName>
    </submittedName>
</protein>
<name>A0AAV5L108_9ROSI</name>
<gene>
    <name evidence="1" type="ORF">SLEP1_g39573</name>
</gene>
<reference evidence="1 2" key="1">
    <citation type="journal article" date="2021" name="Commun. Biol.">
        <title>The genome of Shorea leprosula (Dipterocarpaceae) highlights the ecological relevance of drought in aseasonal tropical rainforests.</title>
        <authorList>
            <person name="Ng K.K.S."/>
            <person name="Kobayashi M.J."/>
            <person name="Fawcett J.A."/>
            <person name="Hatakeyama M."/>
            <person name="Paape T."/>
            <person name="Ng C.H."/>
            <person name="Ang C.C."/>
            <person name="Tnah L.H."/>
            <person name="Lee C.T."/>
            <person name="Nishiyama T."/>
            <person name="Sese J."/>
            <person name="O'Brien M.J."/>
            <person name="Copetti D."/>
            <person name="Mohd Noor M.I."/>
            <person name="Ong R.C."/>
            <person name="Putra M."/>
            <person name="Sireger I.Z."/>
            <person name="Indrioko S."/>
            <person name="Kosugi Y."/>
            <person name="Izuno A."/>
            <person name="Isagi Y."/>
            <person name="Lee S.L."/>
            <person name="Shimizu K.K."/>
        </authorList>
    </citation>
    <scope>NUCLEOTIDE SEQUENCE [LARGE SCALE GENOMIC DNA]</scope>
    <source>
        <strain evidence="1">214</strain>
    </source>
</reference>
<organism evidence="1 2">
    <name type="scientific">Rubroshorea leprosula</name>
    <dbReference type="NCBI Taxonomy" id="152421"/>
    <lineage>
        <taxon>Eukaryota</taxon>
        <taxon>Viridiplantae</taxon>
        <taxon>Streptophyta</taxon>
        <taxon>Embryophyta</taxon>
        <taxon>Tracheophyta</taxon>
        <taxon>Spermatophyta</taxon>
        <taxon>Magnoliopsida</taxon>
        <taxon>eudicotyledons</taxon>
        <taxon>Gunneridae</taxon>
        <taxon>Pentapetalae</taxon>
        <taxon>rosids</taxon>
        <taxon>malvids</taxon>
        <taxon>Malvales</taxon>
        <taxon>Dipterocarpaceae</taxon>
        <taxon>Rubroshorea</taxon>
    </lineage>
</organism>